<feature type="binding site" evidence="10">
    <location>
        <position position="463"/>
    </location>
    <ligand>
        <name>ATP</name>
        <dbReference type="ChEBI" id="CHEBI:30616"/>
    </ligand>
</feature>
<feature type="transmembrane region" description="Helical" evidence="11">
    <location>
        <begin position="347"/>
        <end position="370"/>
    </location>
</feature>
<evidence type="ECO:0000313" key="15">
    <source>
        <dbReference type="Proteomes" id="UP000192578"/>
    </source>
</evidence>
<dbReference type="Gene3D" id="1.10.510.10">
    <property type="entry name" value="Transferase(Phosphotransferase) domain 1"/>
    <property type="match status" value="1"/>
</dbReference>
<keyword evidence="3" id="KW-0808">Transferase</keyword>
<dbReference type="GO" id="GO:0004714">
    <property type="term" value="F:transmembrane receptor protein tyrosine kinase activity"/>
    <property type="evidence" value="ECO:0007669"/>
    <property type="project" value="UniProtKB-EC"/>
</dbReference>
<proteinExistence type="predicted"/>
<dbReference type="InterPro" id="IPR017441">
    <property type="entry name" value="Protein_kinase_ATP_BS"/>
</dbReference>
<evidence type="ECO:0000256" key="4">
    <source>
        <dbReference type="ARBA" id="ARBA00022741"/>
    </source>
</evidence>
<dbReference type="GO" id="GO:0005886">
    <property type="term" value="C:plasma membrane"/>
    <property type="evidence" value="ECO:0007669"/>
    <property type="project" value="TreeGrafter"/>
</dbReference>
<dbReference type="InterPro" id="IPR050122">
    <property type="entry name" value="RTK"/>
</dbReference>
<dbReference type="CDD" id="cd00192">
    <property type="entry name" value="PTKc"/>
    <property type="match status" value="1"/>
</dbReference>
<dbReference type="GO" id="GO:0048468">
    <property type="term" value="P:cell development"/>
    <property type="evidence" value="ECO:0007669"/>
    <property type="project" value="UniProtKB-ARBA"/>
</dbReference>
<dbReference type="GO" id="GO:0050793">
    <property type="term" value="P:regulation of developmental process"/>
    <property type="evidence" value="ECO:0007669"/>
    <property type="project" value="UniProtKB-ARBA"/>
</dbReference>
<feature type="domain" description="Protein kinase" evidence="13">
    <location>
        <begin position="428"/>
        <end position="747"/>
    </location>
</feature>
<dbReference type="InterPro" id="IPR032675">
    <property type="entry name" value="LRR_dom_sf"/>
</dbReference>
<reference evidence="15" key="1">
    <citation type="submission" date="2017-01" db="EMBL/GenBank/DDBJ databases">
        <title>Comparative genomics of anhydrobiosis in the tardigrade Hypsibius dujardini.</title>
        <authorList>
            <person name="Yoshida Y."/>
            <person name="Koutsovoulos G."/>
            <person name="Laetsch D."/>
            <person name="Stevens L."/>
            <person name="Kumar S."/>
            <person name="Horikawa D."/>
            <person name="Ishino K."/>
            <person name="Komine S."/>
            <person name="Tomita M."/>
            <person name="Blaxter M."/>
            <person name="Arakawa K."/>
        </authorList>
    </citation>
    <scope>NUCLEOTIDE SEQUENCE [LARGE SCALE GENOMIC DNA]</scope>
    <source>
        <strain evidence="15">Z151</strain>
    </source>
</reference>
<feature type="signal peptide" evidence="12">
    <location>
        <begin position="1"/>
        <end position="21"/>
    </location>
</feature>
<dbReference type="GO" id="GO:0051130">
    <property type="term" value="P:positive regulation of cellular component organization"/>
    <property type="evidence" value="ECO:0007669"/>
    <property type="project" value="UniProtKB-ARBA"/>
</dbReference>
<dbReference type="GO" id="GO:0043235">
    <property type="term" value="C:receptor complex"/>
    <property type="evidence" value="ECO:0007669"/>
    <property type="project" value="TreeGrafter"/>
</dbReference>
<dbReference type="OrthoDB" id="541276at2759"/>
<keyword evidence="7 11" id="KW-0472">Membrane</keyword>
<dbReference type="GO" id="GO:0030182">
    <property type="term" value="P:neuron differentiation"/>
    <property type="evidence" value="ECO:0007669"/>
    <property type="project" value="UniProtKB-ARBA"/>
</dbReference>
<gene>
    <name evidence="14" type="ORF">BV898_10094</name>
</gene>
<keyword evidence="6 10" id="KW-0067">ATP-binding</keyword>
<keyword evidence="11" id="KW-1133">Transmembrane helix</keyword>
<keyword evidence="15" id="KW-1185">Reference proteome</keyword>
<evidence type="ECO:0000259" key="13">
    <source>
        <dbReference type="PROSITE" id="PS50011"/>
    </source>
</evidence>
<keyword evidence="4 10" id="KW-0547">Nucleotide-binding</keyword>
<evidence type="ECO:0000256" key="8">
    <source>
        <dbReference type="ARBA" id="ARBA00023137"/>
    </source>
</evidence>
<dbReference type="InterPro" id="IPR001245">
    <property type="entry name" value="Ser-Thr/Tyr_kinase_cat_dom"/>
</dbReference>
<dbReference type="PANTHER" id="PTHR24416">
    <property type="entry name" value="TYROSINE-PROTEIN KINASE RECEPTOR"/>
    <property type="match status" value="1"/>
</dbReference>
<dbReference type="GO" id="GO:0012505">
    <property type="term" value="C:endomembrane system"/>
    <property type="evidence" value="ECO:0007669"/>
    <property type="project" value="UniProtKB-SubCell"/>
</dbReference>
<dbReference type="InterPro" id="IPR011009">
    <property type="entry name" value="Kinase-like_dom_sf"/>
</dbReference>
<dbReference type="SUPFAM" id="SSF56112">
    <property type="entry name" value="Protein kinase-like (PK-like)"/>
    <property type="match status" value="1"/>
</dbReference>
<dbReference type="Gene3D" id="3.30.200.20">
    <property type="entry name" value="Phosphorylase Kinase, domain 1"/>
    <property type="match status" value="1"/>
</dbReference>
<dbReference type="InterPro" id="IPR008266">
    <property type="entry name" value="Tyr_kinase_AS"/>
</dbReference>
<dbReference type="PROSITE" id="PS00109">
    <property type="entry name" value="PROTEIN_KINASE_TYR"/>
    <property type="match status" value="1"/>
</dbReference>
<dbReference type="SUPFAM" id="SSF52047">
    <property type="entry name" value="RNI-like"/>
    <property type="match status" value="1"/>
</dbReference>
<keyword evidence="5" id="KW-0418">Kinase</keyword>
<comment type="subcellular location">
    <subcellularLocation>
        <location evidence="2">Endomembrane system</location>
    </subcellularLocation>
    <subcellularLocation>
        <location evidence="1">Membrane</location>
        <topology evidence="1">Single-pass membrane protein</topology>
    </subcellularLocation>
</comment>
<dbReference type="PRINTS" id="PR00109">
    <property type="entry name" value="TYRKINASE"/>
</dbReference>
<dbReference type="PANTHER" id="PTHR24416:SF600">
    <property type="entry name" value="PDGF- AND VEGF-RECEPTOR RELATED, ISOFORM J"/>
    <property type="match status" value="1"/>
</dbReference>
<dbReference type="InterPro" id="IPR000719">
    <property type="entry name" value="Prot_kinase_dom"/>
</dbReference>
<keyword evidence="14" id="KW-0675">Receptor</keyword>
<evidence type="ECO:0000313" key="14">
    <source>
        <dbReference type="EMBL" id="OQV15757.1"/>
    </source>
</evidence>
<organism evidence="14 15">
    <name type="scientific">Hypsibius exemplaris</name>
    <name type="common">Freshwater tardigrade</name>
    <dbReference type="NCBI Taxonomy" id="2072580"/>
    <lineage>
        <taxon>Eukaryota</taxon>
        <taxon>Metazoa</taxon>
        <taxon>Ecdysozoa</taxon>
        <taxon>Tardigrada</taxon>
        <taxon>Eutardigrada</taxon>
        <taxon>Parachela</taxon>
        <taxon>Hypsibioidea</taxon>
        <taxon>Hypsibiidae</taxon>
        <taxon>Hypsibius</taxon>
    </lineage>
</organism>
<accession>A0A1W0WKQ8</accession>
<evidence type="ECO:0000256" key="2">
    <source>
        <dbReference type="ARBA" id="ARBA00004308"/>
    </source>
</evidence>
<feature type="chain" id="PRO_5013003634" evidence="12">
    <location>
        <begin position="22"/>
        <end position="782"/>
    </location>
</feature>
<dbReference type="SMART" id="SM00219">
    <property type="entry name" value="TyrKc"/>
    <property type="match status" value="1"/>
</dbReference>
<evidence type="ECO:0000256" key="9">
    <source>
        <dbReference type="ARBA" id="ARBA00051243"/>
    </source>
</evidence>
<dbReference type="GO" id="GO:0005524">
    <property type="term" value="F:ATP binding"/>
    <property type="evidence" value="ECO:0007669"/>
    <property type="project" value="UniProtKB-UniRule"/>
</dbReference>
<evidence type="ECO:0000256" key="10">
    <source>
        <dbReference type="PROSITE-ProRule" id="PRU10141"/>
    </source>
</evidence>
<evidence type="ECO:0000256" key="5">
    <source>
        <dbReference type="ARBA" id="ARBA00022777"/>
    </source>
</evidence>
<keyword evidence="12" id="KW-0732">Signal</keyword>
<keyword evidence="8" id="KW-0829">Tyrosine-protein kinase</keyword>
<dbReference type="AlphaFoldDB" id="A0A1W0WKQ8"/>
<dbReference type="InterPro" id="IPR020635">
    <property type="entry name" value="Tyr_kinase_cat_dom"/>
</dbReference>
<name>A0A1W0WKQ8_HYPEX</name>
<evidence type="ECO:0000256" key="1">
    <source>
        <dbReference type="ARBA" id="ARBA00004167"/>
    </source>
</evidence>
<dbReference type="EMBL" id="MTYJ01000083">
    <property type="protein sequence ID" value="OQV15757.1"/>
    <property type="molecule type" value="Genomic_DNA"/>
</dbReference>
<evidence type="ECO:0000256" key="12">
    <source>
        <dbReference type="SAM" id="SignalP"/>
    </source>
</evidence>
<evidence type="ECO:0000256" key="11">
    <source>
        <dbReference type="SAM" id="Phobius"/>
    </source>
</evidence>
<dbReference type="GO" id="GO:0007169">
    <property type="term" value="P:cell surface receptor protein tyrosine kinase signaling pathway"/>
    <property type="evidence" value="ECO:0007669"/>
    <property type="project" value="TreeGrafter"/>
</dbReference>
<evidence type="ECO:0000256" key="7">
    <source>
        <dbReference type="ARBA" id="ARBA00023136"/>
    </source>
</evidence>
<protein>
    <submittedName>
        <fullName evidence="14">Fibroblast growth factor receptor-like protein 2</fullName>
    </submittedName>
</protein>
<evidence type="ECO:0000256" key="3">
    <source>
        <dbReference type="ARBA" id="ARBA00022679"/>
    </source>
</evidence>
<keyword evidence="11" id="KW-0812">Transmembrane</keyword>
<dbReference type="PROSITE" id="PS00107">
    <property type="entry name" value="PROTEIN_KINASE_ATP"/>
    <property type="match status" value="1"/>
</dbReference>
<dbReference type="FunFam" id="1.10.510.10:FF:001512">
    <property type="entry name" value="Receptor tyrosine-protein kinase erbB-2"/>
    <property type="match status" value="1"/>
</dbReference>
<evidence type="ECO:0000256" key="6">
    <source>
        <dbReference type="ARBA" id="ARBA00022840"/>
    </source>
</evidence>
<dbReference type="PROSITE" id="PS50011">
    <property type="entry name" value="PROTEIN_KINASE_DOM"/>
    <property type="match status" value="1"/>
</dbReference>
<dbReference type="Proteomes" id="UP000192578">
    <property type="component" value="Unassembled WGS sequence"/>
</dbReference>
<comment type="caution">
    <text evidence="14">The sequence shown here is derived from an EMBL/GenBank/DDBJ whole genome shotgun (WGS) entry which is preliminary data.</text>
</comment>
<comment type="catalytic activity">
    <reaction evidence="9">
        <text>L-tyrosyl-[protein] + ATP = O-phospho-L-tyrosyl-[protein] + ADP + H(+)</text>
        <dbReference type="Rhea" id="RHEA:10596"/>
        <dbReference type="Rhea" id="RHEA-COMP:10136"/>
        <dbReference type="Rhea" id="RHEA-COMP:20101"/>
        <dbReference type="ChEBI" id="CHEBI:15378"/>
        <dbReference type="ChEBI" id="CHEBI:30616"/>
        <dbReference type="ChEBI" id="CHEBI:46858"/>
        <dbReference type="ChEBI" id="CHEBI:61978"/>
        <dbReference type="ChEBI" id="CHEBI:456216"/>
        <dbReference type="EC" id="2.7.10.1"/>
    </reaction>
</comment>
<dbReference type="Pfam" id="PF07714">
    <property type="entry name" value="PK_Tyr_Ser-Thr"/>
    <property type="match status" value="1"/>
</dbReference>
<sequence>MEAWQVALLFCFMIIASNAQADDVLPHPACRNLLTNVTFYRVECPRQGNLLYEINKDLVLSSIHPLAFYLEIHGAYIISKASLPPLEHLVSVKLINFNREEKRPRFSIAEFFRKVNSLLRKLELNNVKIKYFDKDDFRGFSSLKELLLTSVFVEDIGPDVFQQIAPLSPPNKYVISMQWNRLKSLDWSFLKPIARNVGILILSDQTLFSDINWTCSDSTFRLTGLTKVDFSLNKIESFPACVLGTLPRALSPVLGEGFEPDAVTVAASTYTVPSMLVTFRTTSDTDHDAKPVTDKATKATASSLTTLFVTPTVIDNGQTVMRNSTAPTHALIIAHYSASDSSPSIDVLAVTAGSVAGIFVLISAVMFLLFRNRILSRCRAECRVQTSHSFLWPNKVHAFMQWEDSGPMSSATFAKYTQLLNVSPNELHISGEILGSGAFGTVYKATASTLPMTARREITVAAKTFSDPHNKEQERLFAEEVKVMLKCGRHVNIVNLLGIVSKGQPFLIIEYCQHGSFRSFLRNRRGGGLYSHIDDAGALLPFDQAAMEKQCQKYHSDLPNEAGPSRSFMLSTIDLFRFCHQIAQGAQYLSSRHIIHRDLAARNVLVSDKYILKIADFGLARHDAVSYMISNVATALPVLWMSPDSILTRTFSQMTDVWSYGVLLWEIFSLGDDPFGGPEVVKLSANGFAEWLLEGHQMSRPVYATKKMYEMMQSCWCLVSEDRPTFTTIVQSLDDILCKDFTHSPYLCLDQESDALPELGEMNLTYISLDAVVKSSLKEFCP</sequence>
<dbReference type="Gene3D" id="3.80.10.10">
    <property type="entry name" value="Ribonuclease Inhibitor"/>
    <property type="match status" value="1"/>
</dbReference>